<feature type="domain" description="ABC3 transporter permease C-terminal" evidence="7">
    <location>
        <begin position="64"/>
        <end position="175"/>
    </location>
</feature>
<dbReference type="InterPro" id="IPR052536">
    <property type="entry name" value="ABC-4_Integral_Memb_Prot"/>
</dbReference>
<dbReference type="PANTHER" id="PTHR46795:SF3">
    <property type="entry name" value="ABC TRANSPORTER PERMEASE"/>
    <property type="match status" value="1"/>
</dbReference>
<protein>
    <submittedName>
        <fullName evidence="8">ABC transporter permease</fullName>
    </submittedName>
</protein>
<keyword evidence="2 6" id="KW-1003">Cell membrane</keyword>
<keyword evidence="3 6" id="KW-0812">Transmembrane</keyword>
<evidence type="ECO:0000256" key="3">
    <source>
        <dbReference type="ARBA" id="ARBA00022692"/>
    </source>
</evidence>
<evidence type="ECO:0000256" key="4">
    <source>
        <dbReference type="ARBA" id="ARBA00022989"/>
    </source>
</evidence>
<comment type="subcellular location">
    <subcellularLocation>
        <location evidence="1 6">Cell membrane</location>
        <topology evidence="1 6">Multi-pass membrane protein</topology>
    </subcellularLocation>
</comment>
<feature type="transmembrane region" description="Helical" evidence="6">
    <location>
        <begin position="54"/>
        <end position="79"/>
    </location>
</feature>
<dbReference type="EMBL" id="NFLB01000015">
    <property type="protein sequence ID" value="OUQ04075.1"/>
    <property type="molecule type" value="Genomic_DNA"/>
</dbReference>
<dbReference type="PANTHER" id="PTHR46795">
    <property type="entry name" value="ABC TRANSPORTER PERMEASE-RELATED-RELATED"/>
    <property type="match status" value="1"/>
</dbReference>
<feature type="transmembrane region" description="Helical" evidence="6">
    <location>
        <begin position="286"/>
        <end position="313"/>
    </location>
</feature>
<name>A0A1Y4QFL7_9FIRM</name>
<dbReference type="InterPro" id="IPR003838">
    <property type="entry name" value="ABC3_permease_C"/>
</dbReference>
<evidence type="ECO:0000256" key="1">
    <source>
        <dbReference type="ARBA" id="ARBA00004651"/>
    </source>
</evidence>
<evidence type="ECO:0000256" key="5">
    <source>
        <dbReference type="ARBA" id="ARBA00023136"/>
    </source>
</evidence>
<dbReference type="InterPro" id="IPR027022">
    <property type="entry name" value="ABC_permease_BceB-typ"/>
</dbReference>
<keyword evidence="4 6" id="KW-1133">Transmembrane helix</keyword>
<dbReference type="GO" id="GO:0005886">
    <property type="term" value="C:plasma membrane"/>
    <property type="evidence" value="ECO:0007669"/>
    <property type="project" value="UniProtKB-SubCell"/>
</dbReference>
<proteinExistence type="inferred from homology"/>
<feature type="transmembrane region" description="Helical" evidence="6">
    <location>
        <begin position="585"/>
        <end position="606"/>
    </location>
</feature>
<feature type="transmembrane region" description="Helical" evidence="6">
    <location>
        <begin position="14"/>
        <end position="34"/>
    </location>
</feature>
<dbReference type="GO" id="GO:0055085">
    <property type="term" value="P:transmembrane transport"/>
    <property type="evidence" value="ECO:0007669"/>
    <property type="project" value="UniProtKB-UniRule"/>
</dbReference>
<feature type="transmembrane region" description="Helical" evidence="6">
    <location>
        <begin position="533"/>
        <end position="555"/>
    </location>
</feature>
<gene>
    <name evidence="8" type="ORF">B5E91_11780</name>
</gene>
<feature type="transmembrane region" description="Helical" evidence="6">
    <location>
        <begin position="242"/>
        <end position="266"/>
    </location>
</feature>
<sequence>MLFKLSLKNVKKSFSNYAIYFFTLILGISIFYIFNALETQTIMLSLSKSLHEIISMMNNIIAGLSVFVSIILGFLIIYANQLLIKRRKKEFAVYMILGMSKKQISKILLGETITIGFISLMIGLIMGIGLSQVMSIIVANLFEANMNEFVFIFSKSACIKTIIYFGIMYISVILLNTFKINKCKLIDLLYADKKSVKTKIKNPIICVLVFIFSICLLAYAYYNVTIGAANLKDQFSVLLQMFYGATATYLIFWSLSNLLLKIMMLLKNIYFKNLNSFTLKEISSKLNTTVLSTTIICLMLFVTICILSTSFAINNSINTQIDYFTPVDLQIDINGNKSISEYLSKQNIDIKHDLKNILEFKTYTTDQLKIKDTFGSVYNEAREDFLNSTEIIIKLSDYNKLARLYNLQEYDLKNEYIVVCDFERIKENRNKSLKNKPEIVIGDKKYSSKYDQCMDGFLNMSGGEMNFGFYILPDQAENDFNISSSYLVANYNVMNENDYDQMILEKLNNLKNENGNVNTRLDIYNGTIGITTMIIFISLYLGIVFLISSAAIIALKELSQNIDNKEKYRLLRKLGTSDKDINHSLFIQILIYFVSPLILAIIHSFFGLQVCKNMLASTTNPLTGNITNSILLTAVILILIYGGYFLFTYYCSKNFIKEE</sequence>
<feature type="transmembrane region" description="Helical" evidence="6">
    <location>
        <begin position="202"/>
        <end position="222"/>
    </location>
</feature>
<comment type="similarity">
    <text evidence="6">Belongs to the ABC-4 integral membrane protein family.</text>
</comment>
<evidence type="ECO:0000313" key="9">
    <source>
        <dbReference type="Proteomes" id="UP000196258"/>
    </source>
</evidence>
<reference evidence="9" key="1">
    <citation type="submission" date="2017-04" db="EMBL/GenBank/DDBJ databases">
        <title>Function of individual gut microbiota members based on whole genome sequencing of pure cultures obtained from chicken caecum.</title>
        <authorList>
            <person name="Medvecky M."/>
            <person name="Cejkova D."/>
            <person name="Polansky O."/>
            <person name="Karasova D."/>
            <person name="Kubasova T."/>
            <person name="Cizek A."/>
            <person name="Rychlik I."/>
        </authorList>
    </citation>
    <scope>NUCLEOTIDE SEQUENCE [LARGE SCALE GENOMIC DNA]</scope>
    <source>
        <strain evidence="9">An149</strain>
    </source>
</reference>
<keyword evidence="6" id="KW-0813">Transport</keyword>
<dbReference type="Proteomes" id="UP000196258">
    <property type="component" value="Unassembled WGS sequence"/>
</dbReference>
<evidence type="ECO:0000256" key="6">
    <source>
        <dbReference type="PIRNR" id="PIRNR018968"/>
    </source>
</evidence>
<evidence type="ECO:0000259" key="7">
    <source>
        <dbReference type="Pfam" id="PF02687"/>
    </source>
</evidence>
<organism evidence="8 9">
    <name type="scientific">Thomasclavelia spiroformis</name>
    <dbReference type="NCBI Taxonomy" id="29348"/>
    <lineage>
        <taxon>Bacteria</taxon>
        <taxon>Bacillati</taxon>
        <taxon>Bacillota</taxon>
        <taxon>Erysipelotrichia</taxon>
        <taxon>Erysipelotrichales</taxon>
        <taxon>Coprobacillaceae</taxon>
        <taxon>Thomasclavelia</taxon>
    </lineage>
</organism>
<feature type="transmembrane region" description="Helical" evidence="6">
    <location>
        <begin position="109"/>
        <end position="142"/>
    </location>
</feature>
<dbReference type="PIRSF" id="PIRSF018968">
    <property type="entry name" value="ABC_permease_BceB"/>
    <property type="match status" value="1"/>
</dbReference>
<feature type="transmembrane region" description="Helical" evidence="6">
    <location>
        <begin position="626"/>
        <end position="647"/>
    </location>
</feature>
<dbReference type="AlphaFoldDB" id="A0A1Y4QFL7"/>
<accession>A0A1Y4QFL7</accession>
<comment type="caution">
    <text evidence="8">The sequence shown here is derived from an EMBL/GenBank/DDBJ whole genome shotgun (WGS) entry which is preliminary data.</text>
</comment>
<dbReference type="Pfam" id="PF02687">
    <property type="entry name" value="FtsX"/>
    <property type="match status" value="1"/>
</dbReference>
<evidence type="ECO:0000313" key="8">
    <source>
        <dbReference type="EMBL" id="OUQ04075.1"/>
    </source>
</evidence>
<keyword evidence="5 6" id="KW-0472">Membrane</keyword>
<evidence type="ECO:0000256" key="2">
    <source>
        <dbReference type="ARBA" id="ARBA00022475"/>
    </source>
</evidence>